<evidence type="ECO:0000313" key="2">
    <source>
        <dbReference type="WBParaSite" id="Gr19_v10_g959.t1"/>
    </source>
</evidence>
<proteinExistence type="predicted"/>
<evidence type="ECO:0000313" key="1">
    <source>
        <dbReference type="Proteomes" id="UP000887572"/>
    </source>
</evidence>
<dbReference type="AlphaFoldDB" id="A0A914ICK5"/>
<reference evidence="2" key="1">
    <citation type="submission" date="2022-11" db="UniProtKB">
        <authorList>
            <consortium name="WormBaseParasite"/>
        </authorList>
    </citation>
    <scope>IDENTIFICATION</scope>
</reference>
<protein>
    <submittedName>
        <fullName evidence="2">Uncharacterized protein</fullName>
    </submittedName>
</protein>
<dbReference type="WBParaSite" id="Gr19_v10_g959.t1">
    <property type="protein sequence ID" value="Gr19_v10_g959.t1"/>
    <property type="gene ID" value="Gr19_v10_g959"/>
</dbReference>
<keyword evidence="1" id="KW-1185">Reference proteome</keyword>
<accession>A0A914ICK5</accession>
<dbReference type="Proteomes" id="UP000887572">
    <property type="component" value="Unplaced"/>
</dbReference>
<organism evidence="1 2">
    <name type="scientific">Globodera rostochiensis</name>
    <name type="common">Golden nematode worm</name>
    <name type="synonym">Heterodera rostochiensis</name>
    <dbReference type="NCBI Taxonomy" id="31243"/>
    <lineage>
        <taxon>Eukaryota</taxon>
        <taxon>Metazoa</taxon>
        <taxon>Ecdysozoa</taxon>
        <taxon>Nematoda</taxon>
        <taxon>Chromadorea</taxon>
        <taxon>Rhabditida</taxon>
        <taxon>Tylenchina</taxon>
        <taxon>Tylenchomorpha</taxon>
        <taxon>Tylenchoidea</taxon>
        <taxon>Heteroderidae</taxon>
        <taxon>Heteroderinae</taxon>
        <taxon>Globodera</taxon>
    </lineage>
</organism>
<sequence>MKKFDNIFFSIELNGGGKEWMKCAAAATTAAAAATTTLAHELQQRTASFVVVTRPYIHPICPFETGK</sequence>
<name>A0A914ICK5_GLORO</name>